<dbReference type="Pfam" id="PF12094">
    <property type="entry name" value="DUF3570"/>
    <property type="match status" value="1"/>
</dbReference>
<reference evidence="1 2" key="1">
    <citation type="submission" date="2013-05" db="EMBL/GenBank/DDBJ databases">
        <title>Genome assembly of Chondromyces apiculatus DSM 436.</title>
        <authorList>
            <person name="Sharma G."/>
            <person name="Khatri I."/>
            <person name="Kaur C."/>
            <person name="Mayilraj S."/>
            <person name="Subramanian S."/>
        </authorList>
    </citation>
    <scope>NUCLEOTIDE SEQUENCE [LARGE SCALE GENOMIC DNA]</scope>
    <source>
        <strain evidence="1 2">DSM 436</strain>
    </source>
</reference>
<dbReference type="InterPro" id="IPR021953">
    <property type="entry name" value="DUF3570"/>
</dbReference>
<dbReference type="STRING" id="1192034.CAP_6409"/>
<keyword evidence="2" id="KW-1185">Reference proteome</keyword>
<gene>
    <name evidence="1" type="ORF">CAP_6409</name>
</gene>
<dbReference type="EMBL" id="ASRX01000054">
    <property type="protein sequence ID" value="EYF02829.1"/>
    <property type="molecule type" value="Genomic_DNA"/>
</dbReference>
<accession>A0A017T0N9</accession>
<evidence type="ECO:0000313" key="1">
    <source>
        <dbReference type="EMBL" id="EYF02829.1"/>
    </source>
</evidence>
<dbReference type="Proteomes" id="UP000019678">
    <property type="component" value="Unassembled WGS sequence"/>
</dbReference>
<dbReference type="AlphaFoldDB" id="A0A017T0N9"/>
<organism evidence="1 2">
    <name type="scientific">Chondromyces apiculatus DSM 436</name>
    <dbReference type="NCBI Taxonomy" id="1192034"/>
    <lineage>
        <taxon>Bacteria</taxon>
        <taxon>Pseudomonadati</taxon>
        <taxon>Myxococcota</taxon>
        <taxon>Polyangia</taxon>
        <taxon>Polyangiales</taxon>
        <taxon>Polyangiaceae</taxon>
        <taxon>Chondromyces</taxon>
    </lineage>
</organism>
<comment type="caution">
    <text evidence="1">The sequence shown here is derived from an EMBL/GenBank/DDBJ whole genome shotgun (WGS) entry which is preliminary data.</text>
</comment>
<protein>
    <recommendedName>
        <fullName evidence="3">DUF3570 domain-containing protein</fullName>
    </recommendedName>
</protein>
<proteinExistence type="predicted"/>
<sequence>MVGAMRQPRASRGRWLGLGLLVASFVAGVTRADSAEPGGSIGAAGAAGAAGSREIALSDLTVTVSSEVSGYTDDTDVHVLTPTVATTIESPTGGWSVGGRYLVDVVTAASPDIVATASPAWTEHRHAGSLHGDVQSGDYRVGVQGSVSVEPDYLSLSAGGQGSLDLDEKNYTVLLGYAFRHDTAGRAGTPFAVFQRVLTQHALTGGLTVVINPDAVAAFGVDAMLERGNQAKPYRYVPLFDPTVAGGVPVGASVAEVSALRLDARPLEALPLHRERFALTGRLAYRFRGATLRLEERAYADTWSVVASTTDARYMFDVGRRVTLWPHLRVHVQSGAFFWERAYGASRGASGAIEAPTLRTGDRELGPLNSLTGGGGMSVLLATGWTATLQVDSIFTHYLDTVYLTHRQALFGALSVQAVYD</sequence>
<name>A0A017T0N9_9BACT</name>
<evidence type="ECO:0008006" key="3">
    <source>
        <dbReference type="Google" id="ProtNLM"/>
    </source>
</evidence>
<evidence type="ECO:0000313" key="2">
    <source>
        <dbReference type="Proteomes" id="UP000019678"/>
    </source>
</evidence>
<dbReference type="eggNOG" id="ENOG5034A1W">
    <property type="taxonomic scope" value="Bacteria"/>
</dbReference>